<accession>A0A6J7SAH3</accession>
<dbReference type="InterPro" id="IPR029058">
    <property type="entry name" value="AB_hydrolase_fold"/>
</dbReference>
<dbReference type="SUPFAM" id="SSF53474">
    <property type="entry name" value="alpha/beta-Hydrolases"/>
    <property type="match status" value="1"/>
</dbReference>
<dbReference type="InterPro" id="IPR002925">
    <property type="entry name" value="Dienelactn_hydro"/>
</dbReference>
<dbReference type="EMBL" id="CAFBPW010000209">
    <property type="protein sequence ID" value="CAB5038344.1"/>
    <property type="molecule type" value="Genomic_DNA"/>
</dbReference>
<name>A0A6J7SAH3_9ZZZZ</name>
<dbReference type="PANTHER" id="PTHR46623">
    <property type="entry name" value="CARBOXYMETHYLENEBUTENOLIDASE-RELATED"/>
    <property type="match status" value="1"/>
</dbReference>
<dbReference type="AlphaFoldDB" id="A0A6J7SAH3"/>
<evidence type="ECO:0000259" key="1">
    <source>
        <dbReference type="Pfam" id="PF01738"/>
    </source>
</evidence>
<dbReference type="GO" id="GO:0016787">
    <property type="term" value="F:hydrolase activity"/>
    <property type="evidence" value="ECO:0007669"/>
    <property type="project" value="InterPro"/>
</dbReference>
<dbReference type="Gene3D" id="3.40.50.1820">
    <property type="entry name" value="alpha/beta hydrolase"/>
    <property type="match status" value="1"/>
</dbReference>
<dbReference type="PANTHER" id="PTHR46623:SF6">
    <property type="entry name" value="ALPHA_BETA-HYDROLASES SUPERFAMILY PROTEIN"/>
    <property type="match status" value="1"/>
</dbReference>
<evidence type="ECO:0000313" key="2">
    <source>
        <dbReference type="EMBL" id="CAB5038344.1"/>
    </source>
</evidence>
<dbReference type="Pfam" id="PF01738">
    <property type="entry name" value="DLH"/>
    <property type="match status" value="1"/>
</dbReference>
<reference evidence="2" key="1">
    <citation type="submission" date="2020-05" db="EMBL/GenBank/DDBJ databases">
        <authorList>
            <person name="Chiriac C."/>
            <person name="Salcher M."/>
            <person name="Ghai R."/>
            <person name="Kavagutti S V."/>
        </authorList>
    </citation>
    <scope>NUCLEOTIDE SEQUENCE</scope>
</reference>
<organism evidence="2">
    <name type="scientific">freshwater metagenome</name>
    <dbReference type="NCBI Taxonomy" id="449393"/>
    <lineage>
        <taxon>unclassified sequences</taxon>
        <taxon>metagenomes</taxon>
        <taxon>ecological metagenomes</taxon>
    </lineage>
</organism>
<sequence length="238" mass="25377">MSFSDSAATARSENAAEHVGPVAGSRAGDAYLVQPDAGASHGVLLLHSWWGLTRGVKDQVERLADEGYTVLAPDLLGGVVPRDAEQAQELLAASDPNATAALIMSSLIALRANTADPQAPVSVIGYSMGASWGLWLATRLPADVDAVVAYYGSQNIDFDDLAAPVLGHFAQSDPLVSEDDLVEMHSRLLLSEKSVDLYRYEGTSHWFAESGVDGHFDETAADLAWQRTIEFLAQHASL</sequence>
<protein>
    <submittedName>
        <fullName evidence="2">Unannotated protein</fullName>
    </submittedName>
</protein>
<dbReference type="InterPro" id="IPR051049">
    <property type="entry name" value="Dienelactone_hydrolase-like"/>
</dbReference>
<gene>
    <name evidence="2" type="ORF">UFOPK4173_01525</name>
</gene>
<proteinExistence type="predicted"/>
<feature type="domain" description="Dienelactone hydrolase" evidence="1">
    <location>
        <begin position="29"/>
        <end position="235"/>
    </location>
</feature>